<dbReference type="NCBIfam" id="NF033520">
    <property type="entry name" value="transpos_IS982"/>
    <property type="match status" value="1"/>
</dbReference>
<dbReference type="Pfam" id="PF13612">
    <property type="entry name" value="DDE_Tnp_1_3"/>
    <property type="match status" value="1"/>
</dbReference>
<name>A0A3S0PBD4_9BACT</name>
<sequence length="308" mass="36097">MITKDKVTEIFCIIDEFDKNLNVELSKNLCLPSYNSNGKRFRNRKGRLSESEIMTILVCYHFGTYRNFKEYYRNCICGRFKHEFPAAVSYNRFVELMPRVFFKMMLFMKLYAFGKCTGITFVDSTMIPVCHNVRRYFNKVFAGFAKSGKGTMGWCHGFKLHLLCNDSGEVITFCLTGANVDDRDSRVWTVFAKVLYGKVFADRGYIKQELFENLFSQGIQLVHGLKARMKNKLMPIWDKIMLRKRYIIECINELLKNKANLVHSRHRSIHNFIMNLCSALTAYCFFENKPEALPVYVEKSRQLELFSC</sequence>
<dbReference type="RefSeq" id="WP_126678969.1">
    <property type="nucleotide sequence ID" value="NZ_RYYU01000001.1"/>
</dbReference>
<reference evidence="2 3" key="1">
    <citation type="submission" date="2018-12" db="EMBL/GenBank/DDBJ databases">
        <title>Genome sequencing of Prevotella sp. KCOM 3155 (= JS262).</title>
        <authorList>
            <person name="Kook J.-K."/>
            <person name="Park S.-N."/>
            <person name="Lim Y.K."/>
        </authorList>
    </citation>
    <scope>NUCLEOTIDE SEQUENCE [LARGE SCALE GENOMIC DNA]</scope>
    <source>
        <strain evidence="2 3">KCOM 3155</strain>
    </source>
</reference>
<comment type="caution">
    <text evidence="2">The sequence shown here is derived from an EMBL/GenBank/DDBJ whole genome shotgun (WGS) entry which is preliminary data.</text>
</comment>
<feature type="domain" description="Transposase DDE" evidence="1">
    <location>
        <begin position="114"/>
        <end position="269"/>
    </location>
</feature>
<proteinExistence type="predicted"/>
<evidence type="ECO:0000259" key="1">
    <source>
        <dbReference type="Pfam" id="PF13612"/>
    </source>
</evidence>
<dbReference type="OrthoDB" id="706456at2"/>
<dbReference type="EMBL" id="RYYU01000001">
    <property type="protein sequence ID" value="RUL59868.1"/>
    <property type="molecule type" value="Genomic_DNA"/>
</dbReference>
<dbReference type="AlphaFoldDB" id="A0A3S0PBD4"/>
<accession>A0A3S0PBD4</accession>
<dbReference type="InterPro" id="IPR025668">
    <property type="entry name" value="Tnp_DDE_dom"/>
</dbReference>
<organism evidence="2 3">
    <name type="scientific">Prevotella koreensis</name>
    <dbReference type="NCBI Taxonomy" id="2490854"/>
    <lineage>
        <taxon>Bacteria</taxon>
        <taxon>Pseudomonadati</taxon>
        <taxon>Bacteroidota</taxon>
        <taxon>Bacteroidia</taxon>
        <taxon>Bacteroidales</taxon>
        <taxon>Prevotellaceae</taxon>
        <taxon>Prevotella</taxon>
    </lineage>
</organism>
<evidence type="ECO:0000313" key="3">
    <source>
        <dbReference type="Proteomes" id="UP000278983"/>
    </source>
</evidence>
<dbReference type="Proteomes" id="UP000278983">
    <property type="component" value="Unassembled WGS sequence"/>
</dbReference>
<protein>
    <submittedName>
        <fullName evidence="2">IS982 family transposase</fullName>
    </submittedName>
</protein>
<evidence type="ECO:0000313" key="2">
    <source>
        <dbReference type="EMBL" id="RUL59868.1"/>
    </source>
</evidence>
<gene>
    <name evidence="2" type="ORF">EHV08_08960</name>
</gene>
<keyword evidence="3" id="KW-1185">Reference proteome</keyword>